<dbReference type="AlphaFoldDB" id="A0A2H3CGS4"/>
<feature type="region of interest" description="Disordered" evidence="1">
    <location>
        <begin position="1"/>
        <end position="71"/>
    </location>
</feature>
<organism evidence="2 3">
    <name type="scientific">Armillaria gallica</name>
    <name type="common">Bulbous honey fungus</name>
    <name type="synonym">Armillaria bulbosa</name>
    <dbReference type="NCBI Taxonomy" id="47427"/>
    <lineage>
        <taxon>Eukaryota</taxon>
        <taxon>Fungi</taxon>
        <taxon>Dikarya</taxon>
        <taxon>Basidiomycota</taxon>
        <taxon>Agaricomycotina</taxon>
        <taxon>Agaricomycetes</taxon>
        <taxon>Agaricomycetidae</taxon>
        <taxon>Agaricales</taxon>
        <taxon>Marasmiineae</taxon>
        <taxon>Physalacriaceae</taxon>
        <taxon>Armillaria</taxon>
    </lineage>
</organism>
<dbReference type="EMBL" id="KZ293735">
    <property type="protein sequence ID" value="PBK81060.1"/>
    <property type="molecule type" value="Genomic_DNA"/>
</dbReference>
<gene>
    <name evidence="2" type="ORF">ARMGADRAFT_1091606</name>
</gene>
<accession>A0A2H3CGS4</accession>
<dbReference type="Proteomes" id="UP000217790">
    <property type="component" value="Unassembled WGS sequence"/>
</dbReference>
<sequence length="152" mass="16768">MPFAPKSFGPSTQSTQPPKSTVQPPSVTHESPVHAARTGLGAEDSDDSEFGIDVWSHGSHMPSPIPESDNEWLSNETELLPSESVEYHPTINGKPWNVDGAILPNNTPPPPFVYPPANNFSPYKNWPAFELADLIYQHNQMPTNQINDLLQI</sequence>
<evidence type="ECO:0000256" key="1">
    <source>
        <dbReference type="SAM" id="MobiDB-lite"/>
    </source>
</evidence>
<dbReference type="OMA" id="PESDNEW"/>
<evidence type="ECO:0000313" key="3">
    <source>
        <dbReference type="Proteomes" id="UP000217790"/>
    </source>
</evidence>
<dbReference type="OrthoDB" id="3199698at2759"/>
<proteinExistence type="predicted"/>
<dbReference type="STRING" id="47427.A0A2H3CGS4"/>
<reference evidence="3" key="1">
    <citation type="journal article" date="2017" name="Nat. Ecol. Evol.">
        <title>Genome expansion and lineage-specific genetic innovations in the forest pathogenic fungi Armillaria.</title>
        <authorList>
            <person name="Sipos G."/>
            <person name="Prasanna A.N."/>
            <person name="Walter M.C."/>
            <person name="O'Connor E."/>
            <person name="Balint B."/>
            <person name="Krizsan K."/>
            <person name="Kiss B."/>
            <person name="Hess J."/>
            <person name="Varga T."/>
            <person name="Slot J."/>
            <person name="Riley R."/>
            <person name="Boka B."/>
            <person name="Rigling D."/>
            <person name="Barry K."/>
            <person name="Lee J."/>
            <person name="Mihaltcheva S."/>
            <person name="LaButti K."/>
            <person name="Lipzen A."/>
            <person name="Waldron R."/>
            <person name="Moloney N.M."/>
            <person name="Sperisen C."/>
            <person name="Kredics L."/>
            <person name="Vagvoelgyi C."/>
            <person name="Patrignani A."/>
            <person name="Fitzpatrick D."/>
            <person name="Nagy I."/>
            <person name="Doyle S."/>
            <person name="Anderson J.B."/>
            <person name="Grigoriev I.V."/>
            <person name="Gueldener U."/>
            <person name="Muensterkoetter M."/>
            <person name="Nagy L.G."/>
        </authorList>
    </citation>
    <scope>NUCLEOTIDE SEQUENCE [LARGE SCALE GENOMIC DNA]</scope>
    <source>
        <strain evidence="3">Ar21-2</strain>
    </source>
</reference>
<name>A0A2H3CGS4_ARMGA</name>
<evidence type="ECO:0000313" key="2">
    <source>
        <dbReference type="EMBL" id="PBK81060.1"/>
    </source>
</evidence>
<keyword evidence="3" id="KW-1185">Reference proteome</keyword>
<dbReference type="InParanoid" id="A0A2H3CGS4"/>
<protein>
    <submittedName>
        <fullName evidence="2">Uncharacterized protein</fullName>
    </submittedName>
</protein>
<feature type="compositionally biased region" description="Polar residues" evidence="1">
    <location>
        <begin position="9"/>
        <end position="29"/>
    </location>
</feature>